<evidence type="ECO:0000256" key="12">
    <source>
        <dbReference type="PROSITE-ProRule" id="PRU00803"/>
    </source>
</evidence>
<dbReference type="GO" id="GO:0007160">
    <property type="term" value="P:cell-matrix adhesion"/>
    <property type="evidence" value="ECO:0007669"/>
    <property type="project" value="TreeGrafter"/>
</dbReference>
<evidence type="ECO:0000259" key="17">
    <source>
        <dbReference type="Pfam" id="PF20806"/>
    </source>
</evidence>
<dbReference type="InterPro" id="IPR048285">
    <property type="entry name" value="Integrin_alpha_Ig-like_2"/>
</dbReference>
<keyword evidence="3 13" id="KW-0812">Transmembrane</keyword>
<keyword evidence="5" id="KW-0677">Repeat</keyword>
<comment type="similarity">
    <text evidence="2 13">Belongs to the integrin alpha chain family.</text>
</comment>
<proteinExistence type="inferred from homology"/>
<dbReference type="GO" id="GO:0005178">
    <property type="term" value="F:integrin binding"/>
    <property type="evidence" value="ECO:0007669"/>
    <property type="project" value="TreeGrafter"/>
</dbReference>
<dbReference type="SMART" id="SM00191">
    <property type="entry name" value="Int_alpha"/>
    <property type="match status" value="6"/>
</dbReference>
<feature type="repeat" description="FG-GAP" evidence="12">
    <location>
        <begin position="93"/>
        <end position="158"/>
    </location>
</feature>
<dbReference type="Pfam" id="PF20805">
    <property type="entry name" value="Integrin_A_Ig_2"/>
    <property type="match status" value="1"/>
</dbReference>
<dbReference type="GO" id="GO:0098609">
    <property type="term" value="P:cell-cell adhesion"/>
    <property type="evidence" value="ECO:0007669"/>
    <property type="project" value="TreeGrafter"/>
</dbReference>
<protein>
    <submittedName>
        <fullName evidence="18">Uncharacterized protein</fullName>
    </submittedName>
</protein>
<evidence type="ECO:0000256" key="3">
    <source>
        <dbReference type="ARBA" id="ARBA00022692"/>
    </source>
</evidence>
<evidence type="ECO:0000256" key="9">
    <source>
        <dbReference type="ARBA" id="ARBA00023136"/>
    </source>
</evidence>
<evidence type="ECO:0000256" key="8">
    <source>
        <dbReference type="ARBA" id="ARBA00023037"/>
    </source>
</evidence>
<keyword evidence="11" id="KW-0325">Glycoprotein</keyword>
<evidence type="ECO:0000313" key="18">
    <source>
        <dbReference type="EMBL" id="TRY88288.1"/>
    </source>
</evidence>
<dbReference type="InterPro" id="IPR018184">
    <property type="entry name" value="Integrin_alpha_C_CS"/>
</dbReference>
<evidence type="ECO:0000256" key="1">
    <source>
        <dbReference type="ARBA" id="ARBA00004479"/>
    </source>
</evidence>
<keyword evidence="4" id="KW-0732">Signal</keyword>
<dbReference type="InterPro" id="IPR028994">
    <property type="entry name" value="Integrin_alpha_N"/>
</dbReference>
<feature type="compositionally biased region" description="Low complexity" evidence="14">
    <location>
        <begin position="17"/>
        <end position="30"/>
    </location>
</feature>
<evidence type="ECO:0000256" key="13">
    <source>
        <dbReference type="RuleBase" id="RU003762"/>
    </source>
</evidence>
<dbReference type="InterPro" id="IPR013519">
    <property type="entry name" value="Int_alpha_beta-p"/>
</dbReference>
<evidence type="ECO:0000256" key="10">
    <source>
        <dbReference type="ARBA" id="ARBA00023170"/>
    </source>
</evidence>
<feature type="domain" description="Integrin alpha second immunoglobulin-like" evidence="16">
    <location>
        <begin position="706"/>
        <end position="825"/>
    </location>
</feature>
<dbReference type="PANTHER" id="PTHR23220">
    <property type="entry name" value="INTEGRIN ALPHA"/>
    <property type="match status" value="1"/>
</dbReference>
<feature type="transmembrane region" description="Helical" evidence="13">
    <location>
        <begin position="1033"/>
        <end position="1055"/>
    </location>
</feature>
<evidence type="ECO:0000256" key="14">
    <source>
        <dbReference type="SAM" id="MobiDB-lite"/>
    </source>
</evidence>
<dbReference type="Proteomes" id="UP000316079">
    <property type="component" value="Unassembled WGS sequence"/>
</dbReference>
<dbReference type="Gene3D" id="2.60.40.1460">
    <property type="entry name" value="Integrin domains. Chain A, domain 2"/>
    <property type="match status" value="1"/>
</dbReference>
<dbReference type="Gene3D" id="2.60.40.1530">
    <property type="entry name" value="ntegrin, alpha v. Chain A, domain 4"/>
    <property type="match status" value="1"/>
</dbReference>
<dbReference type="InterPro" id="IPR000413">
    <property type="entry name" value="Integrin_alpha"/>
</dbReference>
<dbReference type="OrthoDB" id="5317514at2759"/>
<dbReference type="Gene3D" id="2.130.10.130">
    <property type="entry name" value="Integrin alpha, N-terminal"/>
    <property type="match status" value="1"/>
</dbReference>
<accession>A0A553QEC5</accession>
<dbReference type="SUPFAM" id="SSF69318">
    <property type="entry name" value="Integrin alpha N-terminal domain"/>
    <property type="match status" value="1"/>
</dbReference>
<dbReference type="AlphaFoldDB" id="A0A553QEC5"/>
<dbReference type="Gene3D" id="1.20.5.930">
    <property type="entry name" value="Bicelle-embedded integrin alpha(iib) transmembrane segment"/>
    <property type="match status" value="1"/>
</dbReference>
<evidence type="ECO:0000259" key="16">
    <source>
        <dbReference type="Pfam" id="PF20805"/>
    </source>
</evidence>
<dbReference type="STRING" id="623744.A0A553QEC5"/>
<dbReference type="GO" id="GO:0007229">
    <property type="term" value="P:integrin-mediated signaling pathway"/>
    <property type="evidence" value="ECO:0007669"/>
    <property type="project" value="UniProtKB-KW"/>
</dbReference>
<gene>
    <name evidence="18" type="ORF">DNTS_029033</name>
</gene>
<comment type="caution">
    <text evidence="18">The sequence shown here is derived from an EMBL/GenBank/DDBJ whole genome shotgun (WGS) entry which is preliminary data.</text>
</comment>
<feature type="region of interest" description="Disordered" evidence="14">
    <location>
        <begin position="1"/>
        <end position="30"/>
    </location>
</feature>
<evidence type="ECO:0000256" key="7">
    <source>
        <dbReference type="ARBA" id="ARBA00022989"/>
    </source>
</evidence>
<evidence type="ECO:0000256" key="2">
    <source>
        <dbReference type="ARBA" id="ARBA00008054"/>
    </source>
</evidence>
<dbReference type="InterPro" id="IPR013649">
    <property type="entry name" value="Integrin_alpha_Ig-like_1"/>
</dbReference>
<dbReference type="PRINTS" id="PR01185">
    <property type="entry name" value="INTEGRINA"/>
</dbReference>
<dbReference type="InterPro" id="IPR013517">
    <property type="entry name" value="FG-GAP"/>
</dbReference>
<dbReference type="GO" id="GO:0009897">
    <property type="term" value="C:external side of plasma membrane"/>
    <property type="evidence" value="ECO:0007669"/>
    <property type="project" value="TreeGrafter"/>
</dbReference>
<name>A0A553QEC5_9TELE</name>
<dbReference type="Pfam" id="PF20806">
    <property type="entry name" value="Integrin_A_Ig_3"/>
    <property type="match status" value="1"/>
</dbReference>
<dbReference type="Pfam" id="PF08441">
    <property type="entry name" value="Integrin_A_Ig_1"/>
    <property type="match status" value="1"/>
</dbReference>
<keyword evidence="6 13" id="KW-0130">Cell adhesion</keyword>
<keyword evidence="19" id="KW-1185">Reference proteome</keyword>
<evidence type="ECO:0000256" key="6">
    <source>
        <dbReference type="ARBA" id="ARBA00022889"/>
    </source>
</evidence>
<keyword evidence="10 13" id="KW-0675">Receptor</keyword>
<keyword evidence="7 13" id="KW-1133">Transmembrane helix</keyword>
<feature type="domain" description="Integrin alpha first immunoglubulin-like" evidence="15">
    <location>
        <begin position="544"/>
        <end position="701"/>
    </location>
</feature>
<feature type="domain" description="Integrin alpha third immunoglobulin-like" evidence="17">
    <location>
        <begin position="843"/>
        <end position="985"/>
    </location>
</feature>
<reference evidence="18 19" key="1">
    <citation type="journal article" date="2019" name="Sci. Data">
        <title>Hybrid genome assembly and annotation of Danionella translucida.</title>
        <authorList>
            <person name="Kadobianskyi M."/>
            <person name="Schulze L."/>
            <person name="Schuelke M."/>
            <person name="Judkewitz B."/>
        </authorList>
    </citation>
    <scope>NUCLEOTIDE SEQUENCE [LARGE SCALE GENOMIC DNA]</scope>
    <source>
        <strain evidence="18 19">Bolton</strain>
    </source>
</reference>
<evidence type="ECO:0000256" key="4">
    <source>
        <dbReference type="ARBA" id="ARBA00022729"/>
    </source>
</evidence>
<dbReference type="Pfam" id="PF01839">
    <property type="entry name" value="FG-GAP"/>
    <property type="match status" value="2"/>
</dbReference>
<feature type="repeat" description="FG-GAP" evidence="12">
    <location>
        <begin position="374"/>
        <end position="433"/>
    </location>
</feature>
<feature type="repeat" description="FG-GAP" evidence="12">
    <location>
        <begin position="497"/>
        <end position="559"/>
    </location>
</feature>
<dbReference type="GO" id="GO:0008305">
    <property type="term" value="C:integrin complex"/>
    <property type="evidence" value="ECO:0007669"/>
    <property type="project" value="InterPro"/>
</dbReference>
<feature type="repeat" description="FG-GAP" evidence="12">
    <location>
        <begin position="436"/>
        <end position="493"/>
    </location>
</feature>
<dbReference type="EMBL" id="SRMA01026057">
    <property type="protein sequence ID" value="TRY88288.1"/>
    <property type="molecule type" value="Genomic_DNA"/>
</dbReference>
<dbReference type="InterPro" id="IPR032695">
    <property type="entry name" value="Integrin_dom_sf"/>
</dbReference>
<evidence type="ECO:0000256" key="11">
    <source>
        <dbReference type="ARBA" id="ARBA00023180"/>
    </source>
</evidence>
<organism evidence="18 19">
    <name type="scientific">Danionella cerebrum</name>
    <dbReference type="NCBI Taxonomy" id="2873325"/>
    <lineage>
        <taxon>Eukaryota</taxon>
        <taxon>Metazoa</taxon>
        <taxon>Chordata</taxon>
        <taxon>Craniata</taxon>
        <taxon>Vertebrata</taxon>
        <taxon>Euteleostomi</taxon>
        <taxon>Actinopterygii</taxon>
        <taxon>Neopterygii</taxon>
        <taxon>Teleostei</taxon>
        <taxon>Ostariophysi</taxon>
        <taxon>Cypriniformes</taxon>
        <taxon>Danionidae</taxon>
        <taxon>Danioninae</taxon>
        <taxon>Danionella</taxon>
    </lineage>
</organism>
<dbReference type="PROSITE" id="PS51470">
    <property type="entry name" value="FG_GAP"/>
    <property type="match status" value="4"/>
</dbReference>
<keyword evidence="9 13" id="KW-0472">Membrane</keyword>
<evidence type="ECO:0000259" key="15">
    <source>
        <dbReference type="Pfam" id="PF08441"/>
    </source>
</evidence>
<dbReference type="InterPro" id="IPR048286">
    <property type="entry name" value="Integrin_alpha_Ig-like_3"/>
</dbReference>
<sequence>MGVSTSSDVPVSGPTLSTSCPPSCAPTSAPPQRRVRSHFKGFPSLRCCFKASPLFRNPLLVVLDEMISSGDLLKWRCVFGILCYLFIWCDSYNLDVEHPLVFHGPNGSLFGYSVLLHQHSENTWLVVGAPVDNSIYFPNTKTPGAVYNCSVVNGQCEQLHVGGVQRCGKHCLAEDDNQWLGVSLSRQPSKGEVLACGHRWKNVFFSSKDNQNKLPHGVCFRFSPDLKQNSHFIPCYKDHQRRFGEGYGSCQAGISNMFTEVNRALLVVSSRSIDQMLRAGAQVTAVFGYQDLMVMGAPGTSYWTGSVLVYNTTGNNLAAYVDDDSEVLYGSYLGYSVSAGHFLGPDSTEIVGGAPQNEQTGKAYIFRMEGNTLKIVYKTKGKKLGSYYGASVCAVDLNADGLSDLLVGAPMFSSVREEGRVHVYINQGEAKMKEADFELVGSDSYAARFGETIIDLGDIDDDGYSDVAVGAPQEDELRGAVYIYNGRRSGIARSFSQRIPGSLLSHNFRMFGQSVSGGVDIDSNNYPDVAVGAFLSDSAVVFRTRPVVKVDAVMLLPESLNRSSPQCTENRQPAVCVRVKVCFRVRGKQIPGNIELKYNLTADVHHKEGFSSRFYFVGNGTSNVTAGRVKAKHQQLTCASHQAFMKKDVRDIFTPIHFEVKYELGEHRVHQRNSEDFPALRPILQQKEEMDNVLRNKTTFARFCSWENCSTNLQVSAQLVLPHLTLNTTLVNTGDDAFLPKLHLRFPSNLHFIKVLEEDLYVSCEIAEENKVAIGLDCNVGNLYISPLSKFNITFLLDVMQNSSAGDLTISINATSESYENADLQLDNMAALTLPLRHAVDLNVHGFVSPTSFLIGEQESVTVDCFPEKFNYTYKVMNLGPSKALDARVKISLPLMMVPYKHQLIRITDVQSTLGHCFQRNNTLQIVDDCDVPEASFIQELVFFFSPKSKRIMFCGHEDQTCRTVECHFGDLDTGKEVTINMEGRHAVMMIYGMIDLISPARDANTILLNGDISSRVFVEALYSHKPSAAVHIFLIVSSLIVGLVILALLVLTLWKLGFFKRTLKEKFKRDSWDYVPKKESMS</sequence>
<dbReference type="GO" id="GO:0033627">
    <property type="term" value="P:cell adhesion mediated by integrin"/>
    <property type="evidence" value="ECO:0007669"/>
    <property type="project" value="TreeGrafter"/>
</dbReference>
<dbReference type="Gene3D" id="2.60.40.1510">
    <property type="entry name" value="ntegrin, alpha v. Chain A, domain 3"/>
    <property type="match status" value="1"/>
</dbReference>
<evidence type="ECO:0000313" key="19">
    <source>
        <dbReference type="Proteomes" id="UP000316079"/>
    </source>
</evidence>
<dbReference type="PANTHER" id="PTHR23220:SF78">
    <property type="entry name" value="INTEGRIN ALPHA-4"/>
    <property type="match status" value="1"/>
</dbReference>
<dbReference type="SUPFAM" id="SSF69179">
    <property type="entry name" value="Integrin domains"/>
    <property type="match status" value="3"/>
</dbReference>
<keyword evidence="8 13" id="KW-0401">Integrin</keyword>
<evidence type="ECO:0000256" key="5">
    <source>
        <dbReference type="ARBA" id="ARBA00022737"/>
    </source>
</evidence>
<comment type="subcellular location">
    <subcellularLocation>
        <location evidence="1 13">Membrane</location>
        <topology evidence="1 13">Single-pass type I membrane protein</topology>
    </subcellularLocation>
</comment>
<dbReference type="PROSITE" id="PS00242">
    <property type="entry name" value="INTEGRIN_ALPHA"/>
    <property type="match status" value="1"/>
</dbReference>